<evidence type="ECO:0000256" key="3">
    <source>
        <dbReference type="ARBA" id="ARBA00008900"/>
    </source>
</evidence>
<comment type="catalytic activity">
    <reaction evidence="10">
        <text>7,8-dihydroneopterin 3'-triphosphate + H2O = 6-carboxy-5,6,7,8-tetrahydropterin + triphosphate + acetaldehyde + 2 H(+)</text>
        <dbReference type="Rhea" id="RHEA:27966"/>
        <dbReference type="ChEBI" id="CHEBI:15343"/>
        <dbReference type="ChEBI" id="CHEBI:15377"/>
        <dbReference type="ChEBI" id="CHEBI:15378"/>
        <dbReference type="ChEBI" id="CHEBI:18036"/>
        <dbReference type="ChEBI" id="CHEBI:58462"/>
        <dbReference type="ChEBI" id="CHEBI:61032"/>
        <dbReference type="EC" id="4.1.2.50"/>
    </reaction>
</comment>
<evidence type="ECO:0000256" key="6">
    <source>
        <dbReference type="ARBA" id="ARBA00022723"/>
    </source>
</evidence>
<evidence type="ECO:0000256" key="4">
    <source>
        <dbReference type="ARBA" id="ARBA00012982"/>
    </source>
</evidence>
<dbReference type="SUPFAM" id="SSF55620">
    <property type="entry name" value="Tetrahydrobiopterin biosynthesis enzymes-like"/>
    <property type="match status" value="1"/>
</dbReference>
<evidence type="ECO:0000313" key="11">
    <source>
        <dbReference type="EMBL" id="SMF43223.1"/>
    </source>
</evidence>
<dbReference type="OrthoDB" id="9804698at2"/>
<comment type="cofactor">
    <cofactor evidence="1">
        <name>Zn(2+)</name>
        <dbReference type="ChEBI" id="CHEBI:29105"/>
    </cofactor>
</comment>
<dbReference type="EMBL" id="FWZT01000013">
    <property type="protein sequence ID" value="SMF43223.1"/>
    <property type="molecule type" value="Genomic_DNA"/>
</dbReference>
<dbReference type="Pfam" id="PF01242">
    <property type="entry name" value="PTPS"/>
    <property type="match status" value="1"/>
</dbReference>
<name>A0A1Y6C5K7_9BACT</name>
<dbReference type="InterPro" id="IPR038418">
    <property type="entry name" value="6-PTP_synth/QueD_sf"/>
</dbReference>
<dbReference type="UniPathway" id="UPA00391"/>
<keyword evidence="8" id="KW-0456">Lyase</keyword>
<keyword evidence="6" id="KW-0479">Metal-binding</keyword>
<comment type="similarity">
    <text evidence="3">Belongs to the PTPS family. QueD subfamily.</text>
</comment>
<gene>
    <name evidence="11" type="ORF">SAMN06296036_11361</name>
</gene>
<accession>A0A1Y6C5K7</accession>
<proteinExistence type="inferred from homology"/>
<evidence type="ECO:0000256" key="7">
    <source>
        <dbReference type="ARBA" id="ARBA00022833"/>
    </source>
</evidence>
<evidence type="ECO:0000256" key="1">
    <source>
        <dbReference type="ARBA" id="ARBA00001947"/>
    </source>
</evidence>
<dbReference type="EC" id="4.1.2.50" evidence="4"/>
<dbReference type="GO" id="GO:0046872">
    <property type="term" value="F:metal ion binding"/>
    <property type="evidence" value="ECO:0007669"/>
    <property type="project" value="UniProtKB-KW"/>
</dbReference>
<evidence type="ECO:0000256" key="2">
    <source>
        <dbReference type="ARBA" id="ARBA00005061"/>
    </source>
</evidence>
<sequence>MYEVGIKREVICQHYLIGGDWGHENCPHSHHFVIEMILSSPNLDDHGYVADISKLNVALERLVDKYRDRLLNDLPEFDGLNPSIENFSRIIASELFEDLDRRRFSQGMIKVWEDGQSWASYRETFI</sequence>
<evidence type="ECO:0000313" key="12">
    <source>
        <dbReference type="Proteomes" id="UP000192907"/>
    </source>
</evidence>
<dbReference type="PANTHER" id="PTHR12589">
    <property type="entry name" value="PYRUVOYL TETRAHYDROBIOPTERIN SYNTHASE"/>
    <property type="match status" value="1"/>
</dbReference>
<evidence type="ECO:0000256" key="9">
    <source>
        <dbReference type="ARBA" id="ARBA00031449"/>
    </source>
</evidence>
<dbReference type="Gene3D" id="3.30.479.10">
    <property type="entry name" value="6-pyruvoyl tetrahydropterin synthase/QueD"/>
    <property type="match status" value="1"/>
</dbReference>
<dbReference type="GO" id="GO:0070497">
    <property type="term" value="F:6-carboxytetrahydropterin synthase activity"/>
    <property type="evidence" value="ECO:0007669"/>
    <property type="project" value="UniProtKB-EC"/>
</dbReference>
<keyword evidence="7" id="KW-0862">Zinc</keyword>
<dbReference type="RefSeq" id="WP_132321078.1">
    <property type="nucleotide sequence ID" value="NZ_FWZT01000013.1"/>
</dbReference>
<dbReference type="InterPro" id="IPR007115">
    <property type="entry name" value="6-PTP_synth/QueD"/>
</dbReference>
<dbReference type="STRING" id="1513793.SAMN06296036_11361"/>
<dbReference type="Proteomes" id="UP000192907">
    <property type="component" value="Unassembled WGS sequence"/>
</dbReference>
<evidence type="ECO:0000256" key="8">
    <source>
        <dbReference type="ARBA" id="ARBA00023239"/>
    </source>
</evidence>
<reference evidence="12" key="1">
    <citation type="submission" date="2017-04" db="EMBL/GenBank/DDBJ databases">
        <authorList>
            <person name="Varghese N."/>
            <person name="Submissions S."/>
        </authorList>
    </citation>
    <scope>NUCLEOTIDE SEQUENCE [LARGE SCALE GENOMIC DNA]</scope>
    <source>
        <strain evidence="12">RKEM611</strain>
    </source>
</reference>
<protein>
    <recommendedName>
        <fullName evidence="5">6-carboxy-5,6,7,8-tetrahydropterin synthase</fullName>
        <ecNumber evidence="4">4.1.2.50</ecNumber>
    </recommendedName>
    <alternativeName>
        <fullName evidence="9">Queuosine biosynthesis protein QueD</fullName>
    </alternativeName>
</protein>
<dbReference type="AlphaFoldDB" id="A0A1Y6C5K7"/>
<evidence type="ECO:0000256" key="5">
    <source>
        <dbReference type="ARBA" id="ARBA00018141"/>
    </source>
</evidence>
<comment type="pathway">
    <text evidence="2">Purine metabolism; 7-cyano-7-deazaguanine biosynthesis.</text>
</comment>
<evidence type="ECO:0000256" key="10">
    <source>
        <dbReference type="ARBA" id="ARBA00048807"/>
    </source>
</evidence>
<keyword evidence="12" id="KW-1185">Reference proteome</keyword>
<organism evidence="11 12">
    <name type="scientific">Pseudobacteriovorax antillogorgiicola</name>
    <dbReference type="NCBI Taxonomy" id="1513793"/>
    <lineage>
        <taxon>Bacteria</taxon>
        <taxon>Pseudomonadati</taxon>
        <taxon>Bdellovibrionota</taxon>
        <taxon>Oligoflexia</taxon>
        <taxon>Oligoflexales</taxon>
        <taxon>Pseudobacteriovoracaceae</taxon>
        <taxon>Pseudobacteriovorax</taxon>
    </lineage>
</organism>
<dbReference type="PANTHER" id="PTHR12589:SF7">
    <property type="entry name" value="6-PYRUVOYL TETRAHYDROBIOPTERIN SYNTHASE"/>
    <property type="match status" value="1"/>
</dbReference>